<comment type="caution">
    <text evidence="1">The sequence shown here is derived from an EMBL/GenBank/DDBJ whole genome shotgun (WGS) entry which is preliminary data.</text>
</comment>
<reference evidence="1" key="1">
    <citation type="submission" date="2019-08" db="EMBL/GenBank/DDBJ databases">
        <authorList>
            <person name="Kucharzyk K."/>
            <person name="Murdoch R.W."/>
            <person name="Higgins S."/>
            <person name="Loffler F."/>
        </authorList>
    </citation>
    <scope>NUCLEOTIDE SEQUENCE</scope>
</reference>
<evidence type="ECO:0000313" key="1">
    <source>
        <dbReference type="EMBL" id="MPM64654.1"/>
    </source>
</evidence>
<dbReference type="AlphaFoldDB" id="A0A645BS82"/>
<gene>
    <name evidence="1" type="ORF">SDC9_111542</name>
</gene>
<sequence>MSLCTVGRTRLLCSNVSFFLQWITFFCHTRIGRYTVTPGPTVNRTIAFLVALPPCGQKAPFGLGLFIYVRALCGKMGLAQRLFYFILHCPHQGLATGYAPTGHGVCATLSHRQIHHIRRVPLPATACLFFCGPPYGSCPAQKHRFARLPVLVKVDIVLHPKWPSPLHNLLFAATARGTHPHKGCPWVFPHTSADYVSTTVFARRYKQATPDTLFITLAWCFWQFSVYALAL</sequence>
<protein>
    <submittedName>
        <fullName evidence="1">Uncharacterized protein</fullName>
    </submittedName>
</protein>
<accession>A0A645BS82</accession>
<name>A0A645BS82_9ZZZZ</name>
<organism evidence="1">
    <name type="scientific">bioreactor metagenome</name>
    <dbReference type="NCBI Taxonomy" id="1076179"/>
    <lineage>
        <taxon>unclassified sequences</taxon>
        <taxon>metagenomes</taxon>
        <taxon>ecological metagenomes</taxon>
    </lineage>
</organism>
<dbReference type="EMBL" id="VSSQ01020074">
    <property type="protein sequence ID" value="MPM64654.1"/>
    <property type="molecule type" value="Genomic_DNA"/>
</dbReference>
<proteinExistence type="predicted"/>